<feature type="transmembrane region" description="Helical" evidence="12">
    <location>
        <begin position="173"/>
        <end position="191"/>
    </location>
</feature>
<feature type="transmembrane region" description="Helical" evidence="12">
    <location>
        <begin position="203"/>
        <end position="224"/>
    </location>
</feature>
<evidence type="ECO:0000313" key="13">
    <source>
        <dbReference type="EMBL" id="MCX2720474.1"/>
    </source>
</evidence>
<name>A0AAE3MP78_9FLAO</name>
<accession>A0AAE3MP78</accession>
<dbReference type="Proteomes" id="UP001207116">
    <property type="component" value="Unassembled WGS sequence"/>
</dbReference>
<keyword evidence="7" id="KW-0408">Iron</keyword>
<evidence type="ECO:0000256" key="6">
    <source>
        <dbReference type="ARBA" id="ARBA00023002"/>
    </source>
</evidence>
<feature type="transmembrane region" description="Helical" evidence="12">
    <location>
        <begin position="116"/>
        <end position="136"/>
    </location>
</feature>
<dbReference type="Pfam" id="PF02628">
    <property type="entry name" value="COX15-CtaA"/>
    <property type="match status" value="2"/>
</dbReference>
<dbReference type="PANTHER" id="PTHR35457">
    <property type="entry name" value="HEME A SYNTHASE"/>
    <property type="match status" value="1"/>
</dbReference>
<keyword evidence="10" id="KW-1015">Disulfide bond</keyword>
<keyword evidence="9 12" id="KW-0472">Membrane</keyword>
<feature type="transmembrane region" description="Helical" evidence="12">
    <location>
        <begin position="286"/>
        <end position="306"/>
    </location>
</feature>
<sequence length="344" mass="38963">MKKMYRRLAKTSLILVYLVILAGAVVRMTGSGMGCPDWPKCFGYLIPPTEESELIWAPGSDYEKGQVIIREEQLWVAQLDFTSGESYNAGNWAVYDKHDYAVFNVFHTWTEFINRLLGALAGFATLLLAISSFGYWKEQKFITGLSVLVVFAMGFQAWLGATVVYSVLEPVKITVHMVMALAIVALLLFLIHKTGKHRHERRIGKNLRGLVLVAMVFTMVQIVLGTQVRQLVDEQIELLGETAKDLWLAAPTMPFYIHRSFSILVLLLNAYLAYRIFRDKLGFSKINWVLALLLAEAITGIIMYYLNFPFSSQPLHLFLATVLFGVQFFLVLEVFMARGKLKTS</sequence>
<evidence type="ECO:0000256" key="11">
    <source>
        <dbReference type="ARBA" id="ARBA00023444"/>
    </source>
</evidence>
<comment type="caution">
    <text evidence="13">The sequence shown here is derived from an EMBL/GenBank/DDBJ whole genome shotgun (WGS) entry which is preliminary data.</text>
</comment>
<evidence type="ECO:0000256" key="3">
    <source>
        <dbReference type="ARBA" id="ARBA00022692"/>
    </source>
</evidence>
<organism evidence="13 14">
    <name type="scientific">Lentiprolixibacter aurantiacus</name>
    <dbReference type="NCBI Taxonomy" id="2993939"/>
    <lineage>
        <taxon>Bacteria</taxon>
        <taxon>Pseudomonadati</taxon>
        <taxon>Bacteroidota</taxon>
        <taxon>Flavobacteriia</taxon>
        <taxon>Flavobacteriales</taxon>
        <taxon>Flavobacteriaceae</taxon>
        <taxon>Lentiprolixibacter</taxon>
    </lineage>
</organism>
<dbReference type="RefSeq" id="WP_266014666.1">
    <property type="nucleotide sequence ID" value="NZ_JAPFQP010000004.1"/>
</dbReference>
<protein>
    <submittedName>
        <fullName evidence="13">COX15/CtaA family protein</fullName>
    </submittedName>
</protein>
<keyword evidence="6" id="KW-0560">Oxidoreductase</keyword>
<dbReference type="GO" id="GO:0006784">
    <property type="term" value="P:heme A biosynthetic process"/>
    <property type="evidence" value="ECO:0007669"/>
    <property type="project" value="InterPro"/>
</dbReference>
<evidence type="ECO:0000256" key="5">
    <source>
        <dbReference type="ARBA" id="ARBA00022989"/>
    </source>
</evidence>
<keyword evidence="14" id="KW-1185">Reference proteome</keyword>
<keyword evidence="5 12" id="KW-1133">Transmembrane helix</keyword>
<evidence type="ECO:0000313" key="14">
    <source>
        <dbReference type="Proteomes" id="UP001207116"/>
    </source>
</evidence>
<dbReference type="InterPro" id="IPR050450">
    <property type="entry name" value="COX15/CtaA_HemeA_synthase"/>
</dbReference>
<proteinExistence type="predicted"/>
<keyword evidence="3 12" id="KW-0812">Transmembrane</keyword>
<reference evidence="13" key="1">
    <citation type="submission" date="2022-11" db="EMBL/GenBank/DDBJ databases">
        <title>The characterization of three novel Bacteroidetes species and genomic analysis of their roles in tidal elemental geochemical cycles.</title>
        <authorList>
            <person name="Ma K.-J."/>
        </authorList>
    </citation>
    <scope>NUCLEOTIDE SEQUENCE</scope>
    <source>
        <strain evidence="13">M415</strain>
    </source>
</reference>
<evidence type="ECO:0000256" key="8">
    <source>
        <dbReference type="ARBA" id="ARBA00023133"/>
    </source>
</evidence>
<dbReference type="GO" id="GO:0046872">
    <property type="term" value="F:metal ion binding"/>
    <property type="evidence" value="ECO:0007669"/>
    <property type="project" value="UniProtKB-KW"/>
</dbReference>
<evidence type="ECO:0000256" key="1">
    <source>
        <dbReference type="ARBA" id="ARBA00004141"/>
    </source>
</evidence>
<dbReference type="GO" id="GO:0016491">
    <property type="term" value="F:oxidoreductase activity"/>
    <property type="evidence" value="ECO:0007669"/>
    <property type="project" value="UniProtKB-KW"/>
</dbReference>
<dbReference type="EMBL" id="JAPFQP010000004">
    <property type="protein sequence ID" value="MCX2720474.1"/>
    <property type="molecule type" value="Genomic_DNA"/>
</dbReference>
<comment type="subcellular location">
    <subcellularLocation>
        <location evidence="1">Membrane</location>
        <topology evidence="1">Multi-pass membrane protein</topology>
    </subcellularLocation>
</comment>
<evidence type="ECO:0000256" key="12">
    <source>
        <dbReference type="SAM" id="Phobius"/>
    </source>
</evidence>
<keyword evidence="8" id="KW-0350">Heme biosynthesis</keyword>
<gene>
    <name evidence="13" type="ORF">OO016_12735</name>
</gene>
<dbReference type="AlphaFoldDB" id="A0AAE3MP78"/>
<evidence type="ECO:0000256" key="10">
    <source>
        <dbReference type="ARBA" id="ARBA00023157"/>
    </source>
</evidence>
<dbReference type="InterPro" id="IPR003780">
    <property type="entry name" value="COX15/CtaA_fam"/>
</dbReference>
<evidence type="ECO:0000256" key="7">
    <source>
        <dbReference type="ARBA" id="ARBA00023004"/>
    </source>
</evidence>
<comment type="pathway">
    <text evidence="11">Porphyrin-containing compound metabolism.</text>
</comment>
<feature type="transmembrane region" description="Helical" evidence="12">
    <location>
        <begin position="318"/>
        <end position="337"/>
    </location>
</feature>
<evidence type="ECO:0000256" key="2">
    <source>
        <dbReference type="ARBA" id="ARBA00022475"/>
    </source>
</evidence>
<feature type="transmembrane region" description="Helical" evidence="12">
    <location>
        <begin position="148"/>
        <end position="167"/>
    </location>
</feature>
<keyword evidence="2" id="KW-1003">Cell membrane</keyword>
<keyword evidence="4" id="KW-0479">Metal-binding</keyword>
<dbReference type="GO" id="GO:0016020">
    <property type="term" value="C:membrane"/>
    <property type="evidence" value="ECO:0007669"/>
    <property type="project" value="UniProtKB-SubCell"/>
</dbReference>
<feature type="transmembrane region" description="Helical" evidence="12">
    <location>
        <begin position="256"/>
        <end position="274"/>
    </location>
</feature>
<evidence type="ECO:0000256" key="9">
    <source>
        <dbReference type="ARBA" id="ARBA00023136"/>
    </source>
</evidence>
<evidence type="ECO:0000256" key="4">
    <source>
        <dbReference type="ARBA" id="ARBA00022723"/>
    </source>
</evidence>
<dbReference type="PANTHER" id="PTHR35457:SF1">
    <property type="entry name" value="HEME A SYNTHASE"/>
    <property type="match status" value="1"/>
</dbReference>